<feature type="coiled-coil region" evidence="1">
    <location>
        <begin position="59"/>
        <end position="116"/>
    </location>
</feature>
<organism evidence="3">
    <name type="scientific">Podoviridae sp. ct6BA50</name>
    <dbReference type="NCBI Taxonomy" id="2825221"/>
    <lineage>
        <taxon>Viruses</taxon>
        <taxon>Duplodnaviria</taxon>
        <taxon>Heunggongvirae</taxon>
        <taxon>Uroviricota</taxon>
        <taxon>Caudoviricetes</taxon>
    </lineage>
</organism>
<keyword evidence="1" id="KW-0175">Coiled coil</keyword>
<proteinExistence type="predicted"/>
<evidence type="ECO:0000313" key="3">
    <source>
        <dbReference type="EMBL" id="DAG05683.1"/>
    </source>
</evidence>
<sequence>MSFTPEELAEMARADAEIEREFILTAEEAAESRELDRAAKMERKDKKAKALAEYNRRYYEANKEALAEYQRRYRETNKEAVAEYQRRYYEANKEALAEYQRRYYEANKEAVAERKRRYYEANKEAVAERNRRYYEANKEALAERKRRYYEANKAKWRDYNAKQKAKKAAALMQQDSGQPEDPATNASQV</sequence>
<feature type="region of interest" description="Disordered" evidence="2">
    <location>
        <begin position="167"/>
        <end position="189"/>
    </location>
</feature>
<protein>
    <submittedName>
        <fullName evidence="3">Uncharacterized protein</fullName>
    </submittedName>
</protein>
<accession>A0A8S5VGD5</accession>
<name>A0A8S5VGD5_9CAUD</name>
<evidence type="ECO:0000256" key="2">
    <source>
        <dbReference type="SAM" id="MobiDB-lite"/>
    </source>
</evidence>
<dbReference type="EMBL" id="BK016263">
    <property type="protein sequence ID" value="DAG05683.1"/>
    <property type="molecule type" value="Genomic_DNA"/>
</dbReference>
<evidence type="ECO:0000256" key="1">
    <source>
        <dbReference type="SAM" id="Coils"/>
    </source>
</evidence>
<reference evidence="3" key="1">
    <citation type="journal article" date="2021" name="Proc. Natl. Acad. Sci. U.S.A.">
        <title>A Catalog of Tens of Thousands of Viruses from Human Metagenomes Reveals Hidden Associations with Chronic Diseases.</title>
        <authorList>
            <person name="Tisza M.J."/>
            <person name="Buck C.B."/>
        </authorList>
    </citation>
    <scope>NUCLEOTIDE SEQUENCE</scope>
    <source>
        <strain evidence="3">Ct6BA50</strain>
    </source>
</reference>